<dbReference type="EMBL" id="VXIV02002800">
    <property type="protein sequence ID" value="KAF6022839.1"/>
    <property type="molecule type" value="Genomic_DNA"/>
</dbReference>
<dbReference type="PANTHER" id="PTHR31965:SF1">
    <property type="entry name" value="TRANSMEMBRANE PROTEIN 42"/>
    <property type="match status" value="1"/>
</dbReference>
<dbReference type="InterPro" id="IPR000620">
    <property type="entry name" value="EamA_dom"/>
</dbReference>
<organism evidence="3 4">
    <name type="scientific">Bugula neritina</name>
    <name type="common">Brown bryozoan</name>
    <name type="synonym">Sertularia neritina</name>
    <dbReference type="NCBI Taxonomy" id="10212"/>
    <lineage>
        <taxon>Eukaryota</taxon>
        <taxon>Metazoa</taxon>
        <taxon>Spiralia</taxon>
        <taxon>Lophotrochozoa</taxon>
        <taxon>Bryozoa</taxon>
        <taxon>Gymnolaemata</taxon>
        <taxon>Cheilostomatida</taxon>
        <taxon>Flustrina</taxon>
        <taxon>Buguloidea</taxon>
        <taxon>Bugulidae</taxon>
        <taxon>Bugula</taxon>
    </lineage>
</organism>
<proteinExistence type="predicted"/>
<feature type="transmembrane region" description="Helical" evidence="1">
    <location>
        <begin position="44"/>
        <end position="61"/>
    </location>
</feature>
<dbReference type="InterPro" id="IPR039632">
    <property type="entry name" value="TMEM42"/>
</dbReference>
<keyword evidence="1" id="KW-0472">Membrane</keyword>
<dbReference type="PANTHER" id="PTHR31965">
    <property type="entry name" value="TRANSMEMBRANE PROTEIN 42"/>
    <property type="match status" value="1"/>
</dbReference>
<reference evidence="3" key="1">
    <citation type="submission" date="2020-06" db="EMBL/GenBank/DDBJ databases">
        <title>Draft genome of Bugula neritina, a colonial animal packing powerful symbionts and potential medicines.</title>
        <authorList>
            <person name="Rayko M."/>
        </authorList>
    </citation>
    <scope>NUCLEOTIDE SEQUENCE [LARGE SCALE GENOMIC DNA]</scope>
    <source>
        <strain evidence="3">Kwan_BN1</strain>
    </source>
</reference>
<evidence type="ECO:0000259" key="2">
    <source>
        <dbReference type="Pfam" id="PF00892"/>
    </source>
</evidence>
<evidence type="ECO:0000313" key="3">
    <source>
        <dbReference type="EMBL" id="KAF6022839.1"/>
    </source>
</evidence>
<dbReference type="Gene3D" id="1.10.3730.20">
    <property type="match status" value="1"/>
</dbReference>
<sequence length="83" mass="9049">MWLFYTKSLSTSSTTAAAVAINTAANFLFTGFAGAFLFKETLTWKWFIGTMLMLVGVLCINRSITISSSSSPVLEKDLKLKAS</sequence>
<dbReference type="InterPro" id="IPR037185">
    <property type="entry name" value="EmrE-like"/>
</dbReference>
<dbReference type="Pfam" id="PF00892">
    <property type="entry name" value="EamA"/>
    <property type="match status" value="1"/>
</dbReference>
<dbReference type="SUPFAM" id="SSF103481">
    <property type="entry name" value="Multidrug resistance efflux transporter EmrE"/>
    <property type="match status" value="1"/>
</dbReference>
<feature type="transmembrane region" description="Helical" evidence="1">
    <location>
        <begin position="16"/>
        <end position="38"/>
    </location>
</feature>
<gene>
    <name evidence="3" type="ORF">EB796_018873</name>
</gene>
<accession>A0A7J7J9D4</accession>
<feature type="domain" description="EamA" evidence="2">
    <location>
        <begin position="2"/>
        <end position="61"/>
    </location>
</feature>
<name>A0A7J7J9D4_BUGNE</name>
<evidence type="ECO:0000313" key="4">
    <source>
        <dbReference type="Proteomes" id="UP000593567"/>
    </source>
</evidence>
<evidence type="ECO:0000256" key="1">
    <source>
        <dbReference type="SAM" id="Phobius"/>
    </source>
</evidence>
<dbReference type="AlphaFoldDB" id="A0A7J7J9D4"/>
<keyword evidence="1" id="KW-1133">Transmembrane helix</keyword>
<dbReference type="Proteomes" id="UP000593567">
    <property type="component" value="Unassembled WGS sequence"/>
</dbReference>
<keyword evidence="4" id="KW-1185">Reference proteome</keyword>
<protein>
    <recommendedName>
        <fullName evidence="2">EamA domain-containing protein</fullName>
    </recommendedName>
</protein>
<comment type="caution">
    <text evidence="3">The sequence shown here is derived from an EMBL/GenBank/DDBJ whole genome shotgun (WGS) entry which is preliminary data.</text>
</comment>
<dbReference type="GO" id="GO:0016020">
    <property type="term" value="C:membrane"/>
    <property type="evidence" value="ECO:0007669"/>
    <property type="project" value="InterPro"/>
</dbReference>
<keyword evidence="1" id="KW-0812">Transmembrane</keyword>